<dbReference type="KEGG" id="rmai:MACH21_09490"/>
<dbReference type="PROSITE" id="PS51257">
    <property type="entry name" value="PROKAR_LIPOPROTEIN"/>
    <property type="match status" value="1"/>
</dbReference>
<evidence type="ECO:0000256" key="1">
    <source>
        <dbReference type="SAM" id="SignalP"/>
    </source>
</evidence>
<feature type="signal peptide" evidence="1">
    <location>
        <begin position="1"/>
        <end position="19"/>
    </location>
</feature>
<accession>A0AA48H6U0</accession>
<evidence type="ECO:0008006" key="4">
    <source>
        <dbReference type="Google" id="ProtNLM"/>
    </source>
</evidence>
<keyword evidence="3" id="KW-1185">Reference proteome</keyword>
<dbReference type="Proteomes" id="UP001337723">
    <property type="component" value="Chromosome"/>
</dbReference>
<gene>
    <name evidence="2" type="ORF">MACH21_09490</name>
</gene>
<dbReference type="RefSeq" id="WP_338274898.1">
    <property type="nucleotide sequence ID" value="NZ_AP027266.1"/>
</dbReference>
<evidence type="ECO:0000313" key="3">
    <source>
        <dbReference type="Proteomes" id="UP001337723"/>
    </source>
</evidence>
<keyword evidence="1" id="KW-0732">Signal</keyword>
<name>A0AA48H6U0_9RHOB</name>
<dbReference type="AlphaFoldDB" id="A0AA48H6U0"/>
<reference evidence="2 3" key="1">
    <citation type="submission" date="2023-01" db="EMBL/GenBank/DDBJ databases">
        <title>Complete genome sequence of Roseicyclus marinus strain Dej080120_10.</title>
        <authorList>
            <person name="Ueki S."/>
            <person name="Maruyama F."/>
        </authorList>
    </citation>
    <scope>NUCLEOTIDE SEQUENCE [LARGE SCALE GENOMIC DNA]</scope>
    <source>
        <strain evidence="2 3">Dej080120_10</strain>
    </source>
</reference>
<organism evidence="2 3">
    <name type="scientific">Roseicyclus marinus</name>
    <dbReference type="NCBI Taxonomy" id="2161673"/>
    <lineage>
        <taxon>Bacteria</taxon>
        <taxon>Pseudomonadati</taxon>
        <taxon>Pseudomonadota</taxon>
        <taxon>Alphaproteobacteria</taxon>
        <taxon>Rhodobacterales</taxon>
        <taxon>Roseobacteraceae</taxon>
        <taxon>Roseicyclus</taxon>
    </lineage>
</organism>
<sequence length="88" mass="9209">MIARVTALLSLAGLAGLLAACGPTIRDPDNLISPAAQSGQYPEIVPVSPLVAATDDLLPDEAAAQGQSLQARAADLRRRAEVLRQMEF</sequence>
<proteinExistence type="predicted"/>
<feature type="chain" id="PRO_5046414635" description="Beta-barrel assembly complex subunit BamF" evidence="1">
    <location>
        <begin position="20"/>
        <end position="88"/>
    </location>
</feature>
<evidence type="ECO:0000313" key="2">
    <source>
        <dbReference type="EMBL" id="BDW84772.1"/>
    </source>
</evidence>
<protein>
    <recommendedName>
        <fullName evidence="4">Beta-barrel assembly complex subunit BamF</fullName>
    </recommendedName>
</protein>
<dbReference type="EMBL" id="AP027266">
    <property type="protein sequence ID" value="BDW84772.1"/>
    <property type="molecule type" value="Genomic_DNA"/>
</dbReference>